<gene>
    <name evidence="1" type="ORF">L1987_27488</name>
</gene>
<evidence type="ECO:0000313" key="1">
    <source>
        <dbReference type="EMBL" id="KAI3805268.1"/>
    </source>
</evidence>
<reference evidence="1 2" key="2">
    <citation type="journal article" date="2022" name="Mol. Ecol. Resour.">
        <title>The genomes of chicory, endive, great burdock and yacon provide insights into Asteraceae paleo-polyploidization history and plant inulin production.</title>
        <authorList>
            <person name="Fan W."/>
            <person name="Wang S."/>
            <person name="Wang H."/>
            <person name="Wang A."/>
            <person name="Jiang F."/>
            <person name="Liu H."/>
            <person name="Zhao H."/>
            <person name="Xu D."/>
            <person name="Zhang Y."/>
        </authorList>
    </citation>
    <scope>NUCLEOTIDE SEQUENCE [LARGE SCALE GENOMIC DNA]</scope>
    <source>
        <strain evidence="2">cv. Yunnan</strain>
        <tissue evidence="1">Leaves</tissue>
    </source>
</reference>
<evidence type="ECO:0000313" key="2">
    <source>
        <dbReference type="Proteomes" id="UP001056120"/>
    </source>
</evidence>
<name>A0ACB9IAN1_9ASTR</name>
<comment type="caution">
    <text evidence="1">The sequence shown here is derived from an EMBL/GenBank/DDBJ whole genome shotgun (WGS) entry which is preliminary data.</text>
</comment>
<protein>
    <submittedName>
        <fullName evidence="1">Uncharacterized protein</fullName>
    </submittedName>
</protein>
<dbReference type="EMBL" id="CM042026">
    <property type="protein sequence ID" value="KAI3805268.1"/>
    <property type="molecule type" value="Genomic_DNA"/>
</dbReference>
<sequence>MLGCSIRGCDAFGGGLPDVFAAGNGSGGTIVAPAGCFGTGVVGGQGHLSLSCLQPESLINCLLLQMYLKDNMDVMISSLSTTTMS</sequence>
<reference evidence="2" key="1">
    <citation type="journal article" date="2022" name="Mol. Ecol. Resour.">
        <title>The genomes of chicory, endive, great burdock and yacon provide insights into Asteraceae palaeo-polyploidization history and plant inulin production.</title>
        <authorList>
            <person name="Fan W."/>
            <person name="Wang S."/>
            <person name="Wang H."/>
            <person name="Wang A."/>
            <person name="Jiang F."/>
            <person name="Liu H."/>
            <person name="Zhao H."/>
            <person name="Xu D."/>
            <person name="Zhang Y."/>
        </authorList>
    </citation>
    <scope>NUCLEOTIDE SEQUENCE [LARGE SCALE GENOMIC DNA]</scope>
    <source>
        <strain evidence="2">cv. Yunnan</strain>
    </source>
</reference>
<proteinExistence type="predicted"/>
<accession>A0ACB9IAN1</accession>
<keyword evidence="2" id="KW-1185">Reference proteome</keyword>
<organism evidence="1 2">
    <name type="scientific">Smallanthus sonchifolius</name>
    <dbReference type="NCBI Taxonomy" id="185202"/>
    <lineage>
        <taxon>Eukaryota</taxon>
        <taxon>Viridiplantae</taxon>
        <taxon>Streptophyta</taxon>
        <taxon>Embryophyta</taxon>
        <taxon>Tracheophyta</taxon>
        <taxon>Spermatophyta</taxon>
        <taxon>Magnoliopsida</taxon>
        <taxon>eudicotyledons</taxon>
        <taxon>Gunneridae</taxon>
        <taxon>Pentapetalae</taxon>
        <taxon>asterids</taxon>
        <taxon>campanulids</taxon>
        <taxon>Asterales</taxon>
        <taxon>Asteraceae</taxon>
        <taxon>Asteroideae</taxon>
        <taxon>Heliantheae alliance</taxon>
        <taxon>Millerieae</taxon>
        <taxon>Smallanthus</taxon>
    </lineage>
</organism>
<dbReference type="Proteomes" id="UP001056120">
    <property type="component" value="Linkage Group LG09"/>
</dbReference>